<reference evidence="1 2" key="1">
    <citation type="submission" date="2017-11" db="EMBL/GenBank/DDBJ databases">
        <title>Evolution of Phototrophy in the Chloroflexi Phylum Driven by Horizontal Gene Transfer.</title>
        <authorList>
            <person name="Ward L.M."/>
            <person name="Hemp J."/>
            <person name="Shih P.M."/>
            <person name="Mcglynn S.E."/>
            <person name="Fischer W."/>
        </authorList>
    </citation>
    <scope>NUCLEOTIDE SEQUENCE [LARGE SCALE GENOMIC DNA]</scope>
    <source>
        <strain evidence="1">JP3_13</strain>
    </source>
</reference>
<organism evidence="1 2">
    <name type="scientific">Candidatus Thermofonsia Clade 1 bacterium</name>
    <dbReference type="NCBI Taxonomy" id="2364210"/>
    <lineage>
        <taxon>Bacteria</taxon>
        <taxon>Bacillati</taxon>
        <taxon>Chloroflexota</taxon>
        <taxon>Candidatus Thermofontia</taxon>
        <taxon>Candidatus Thermofonsia Clade 1</taxon>
    </lineage>
</organism>
<dbReference type="EMBL" id="PGTM01000103">
    <property type="protein sequence ID" value="PJF35863.1"/>
    <property type="molecule type" value="Genomic_DNA"/>
</dbReference>
<evidence type="ECO:0000313" key="1">
    <source>
        <dbReference type="EMBL" id="PJF35863.1"/>
    </source>
</evidence>
<sequence>MSSNFYSASTSVAQEFNVEEYRHWSPLSQAYTSADVLQQYLRAGWQLAESVTVETFTLGAGRRVSVYHFTLSKDGRELRLPVVSSPFALRVIMDRSLKVIRLNAESGSH</sequence>
<comment type="caution">
    <text evidence="1">The sequence shown here is derived from an EMBL/GenBank/DDBJ whole genome shotgun (WGS) entry which is preliminary data.</text>
</comment>
<accession>A0A2M8PE87</accession>
<evidence type="ECO:0000313" key="2">
    <source>
        <dbReference type="Proteomes" id="UP000229681"/>
    </source>
</evidence>
<protein>
    <submittedName>
        <fullName evidence="1">Uncharacterized protein</fullName>
    </submittedName>
</protein>
<dbReference type="Proteomes" id="UP000229681">
    <property type="component" value="Unassembled WGS sequence"/>
</dbReference>
<gene>
    <name evidence="1" type="ORF">CUN49_08400</name>
</gene>
<dbReference type="AlphaFoldDB" id="A0A2M8PE87"/>
<name>A0A2M8PE87_9CHLR</name>
<proteinExistence type="predicted"/>